<dbReference type="InterPro" id="IPR028002">
    <property type="entry name" value="Myb_DNA-bind_5"/>
</dbReference>
<feature type="domain" description="Myb/SANT-like DNA-binding" evidence="6">
    <location>
        <begin position="2"/>
        <end position="45"/>
    </location>
</feature>
<keyword evidence="8" id="KW-1185">Reference proteome</keyword>
<evidence type="ECO:0000313" key="8">
    <source>
        <dbReference type="Proteomes" id="UP000075809"/>
    </source>
</evidence>
<accession>A0A151X150</accession>
<comment type="function">
    <text evidence="5">Involved in transvection phenomena (= synapsis-dependent gene expression), where the synaptic pairing of chromosomes carrying genes with which zeste interacts influences the expression of these genes. Zeste binds to DNA and stimulates transcription from a nearby promoter.</text>
</comment>
<organism evidence="7 8">
    <name type="scientific">Mycetomoellerius zeteki</name>
    <dbReference type="NCBI Taxonomy" id="64791"/>
    <lineage>
        <taxon>Eukaryota</taxon>
        <taxon>Metazoa</taxon>
        <taxon>Ecdysozoa</taxon>
        <taxon>Arthropoda</taxon>
        <taxon>Hexapoda</taxon>
        <taxon>Insecta</taxon>
        <taxon>Pterygota</taxon>
        <taxon>Neoptera</taxon>
        <taxon>Endopterygota</taxon>
        <taxon>Hymenoptera</taxon>
        <taxon>Apocrita</taxon>
        <taxon>Aculeata</taxon>
        <taxon>Formicoidea</taxon>
        <taxon>Formicidae</taxon>
        <taxon>Myrmicinae</taxon>
        <taxon>Mycetomoellerius</taxon>
    </lineage>
</organism>
<evidence type="ECO:0000256" key="3">
    <source>
        <dbReference type="ARBA" id="ARBA00023015"/>
    </source>
</evidence>
<comment type="subunit">
    <text evidence="1">Self-associates forming complexes of several hundred monomers.</text>
</comment>
<evidence type="ECO:0000313" key="7">
    <source>
        <dbReference type="EMBL" id="KYQ53873.1"/>
    </source>
</evidence>
<dbReference type="Proteomes" id="UP000075809">
    <property type="component" value="Unassembled WGS sequence"/>
</dbReference>
<reference evidence="7 8" key="1">
    <citation type="submission" date="2015-09" db="EMBL/GenBank/DDBJ databases">
        <title>Trachymyrmex zeteki WGS genome.</title>
        <authorList>
            <person name="Nygaard S."/>
            <person name="Hu H."/>
            <person name="Boomsma J."/>
            <person name="Zhang G."/>
        </authorList>
    </citation>
    <scope>NUCLEOTIDE SEQUENCE [LARGE SCALE GENOMIC DNA]</scope>
    <source>
        <strain evidence="7">Tzet28-1</strain>
        <tissue evidence="7">Whole body</tissue>
    </source>
</reference>
<gene>
    <name evidence="7" type="ORF">ALC60_07232</name>
</gene>
<keyword evidence="3" id="KW-0805">Transcription regulation</keyword>
<evidence type="ECO:0000259" key="6">
    <source>
        <dbReference type="Pfam" id="PF13873"/>
    </source>
</evidence>
<evidence type="ECO:0000256" key="2">
    <source>
        <dbReference type="ARBA" id="ARBA00016807"/>
    </source>
</evidence>
<protein>
    <recommendedName>
        <fullName evidence="2">Regulatory protein zeste</fullName>
    </recommendedName>
</protein>
<dbReference type="EMBL" id="KQ982612">
    <property type="protein sequence ID" value="KYQ53873.1"/>
    <property type="molecule type" value="Genomic_DNA"/>
</dbReference>
<evidence type="ECO:0000256" key="1">
    <source>
        <dbReference type="ARBA" id="ARBA00011764"/>
    </source>
</evidence>
<keyword evidence="4" id="KW-0804">Transcription</keyword>
<dbReference type="Pfam" id="PF13873">
    <property type="entry name" value="Myb_DNA-bind_5"/>
    <property type="match status" value="1"/>
</dbReference>
<sequence>LEKQVFLEILKDYKHVIESKGTNSSTLKEKAEAWFTFTKTYNDSSLICTKVLNLFSYFYTIYGYIYFFNKQCFILQRDVQQLKKYLWVSE</sequence>
<proteinExistence type="predicted"/>
<feature type="non-terminal residue" evidence="7">
    <location>
        <position position="1"/>
    </location>
</feature>
<evidence type="ECO:0000256" key="4">
    <source>
        <dbReference type="ARBA" id="ARBA00023163"/>
    </source>
</evidence>
<name>A0A151X150_9HYME</name>
<evidence type="ECO:0000256" key="5">
    <source>
        <dbReference type="ARBA" id="ARBA00025466"/>
    </source>
</evidence>
<dbReference type="AlphaFoldDB" id="A0A151X150"/>